<comment type="caution">
    <text evidence="2">The sequence shown here is derived from an EMBL/GenBank/DDBJ whole genome shotgun (WGS) entry which is preliminary data.</text>
</comment>
<protein>
    <submittedName>
        <fullName evidence="2">Uncharacterized protein</fullName>
    </submittedName>
</protein>
<reference evidence="2" key="1">
    <citation type="submission" date="2022-06" db="EMBL/GenBank/DDBJ databases">
        <title>Sequencing the genomes of 1000 actinobacteria strains.</title>
        <authorList>
            <person name="Klenk H.-P."/>
        </authorList>
    </citation>
    <scope>NUCLEOTIDE SEQUENCE</scope>
    <source>
        <strain evidence="2">DSM 46694</strain>
    </source>
</reference>
<sequence length="282" mass="30819">MTPPDTREQHRPPQRRRAANRGNAAEDAFDRLEKAQQEAAAMTNRADDAWSTPAPDATGAEVVHAPDPAAPMPADAFVEKLARGDVPTLEDCEKHITAITTQWLLAVGRALAAIRDHELFRDKGYTSFTAYLKNEHPWHPSYVSRVIADIPVVEALAEHGVDRDLNEGQASAVRPVLEEHGREALYDVWDSTEGKKSAAALVRVARAKGYLPPPEEAETESGAATFSKNLARFREFADLVGDGQGKRLIEAAKEDPDWGKGVLFPALRQAVGILESEFGPES</sequence>
<feature type="compositionally biased region" description="Basic and acidic residues" evidence="1">
    <location>
        <begin position="1"/>
        <end position="11"/>
    </location>
</feature>
<feature type="region of interest" description="Disordered" evidence="1">
    <location>
        <begin position="1"/>
        <end position="70"/>
    </location>
</feature>
<keyword evidence="3" id="KW-1185">Reference proteome</keyword>
<dbReference type="Proteomes" id="UP001139648">
    <property type="component" value="Unassembled WGS sequence"/>
</dbReference>
<name>A0A9X2KAF6_9ACTN</name>
<accession>A0A9X2KAF6</accession>
<proteinExistence type="predicted"/>
<organism evidence="2 3">
    <name type="scientific">Nonomuraea thailandensis</name>
    <dbReference type="NCBI Taxonomy" id="1188745"/>
    <lineage>
        <taxon>Bacteria</taxon>
        <taxon>Bacillati</taxon>
        <taxon>Actinomycetota</taxon>
        <taxon>Actinomycetes</taxon>
        <taxon>Streptosporangiales</taxon>
        <taxon>Streptosporangiaceae</taxon>
        <taxon>Nonomuraea</taxon>
    </lineage>
</organism>
<evidence type="ECO:0000256" key="1">
    <source>
        <dbReference type="SAM" id="MobiDB-lite"/>
    </source>
</evidence>
<dbReference type="RefSeq" id="WP_253760283.1">
    <property type="nucleotide sequence ID" value="NZ_BAABKA010000019.1"/>
</dbReference>
<dbReference type="EMBL" id="JAMZEB010000004">
    <property type="protein sequence ID" value="MCP2365770.1"/>
    <property type="molecule type" value="Genomic_DNA"/>
</dbReference>
<evidence type="ECO:0000313" key="2">
    <source>
        <dbReference type="EMBL" id="MCP2365770.1"/>
    </source>
</evidence>
<dbReference type="AlphaFoldDB" id="A0A9X2KAF6"/>
<evidence type="ECO:0000313" key="3">
    <source>
        <dbReference type="Proteomes" id="UP001139648"/>
    </source>
</evidence>
<gene>
    <name evidence="2" type="ORF">HD597_012874</name>
</gene>